<name>A0ABR8J4A6_9NOST</name>
<evidence type="ECO:0000313" key="1">
    <source>
        <dbReference type="EMBL" id="MBD2693203.1"/>
    </source>
</evidence>
<dbReference type="RefSeq" id="WP_190907505.1">
    <property type="nucleotide sequence ID" value="NZ_JACJTQ010000024.1"/>
</dbReference>
<dbReference type="Proteomes" id="UP000660381">
    <property type="component" value="Unassembled WGS sequence"/>
</dbReference>
<comment type="caution">
    <text evidence="1">The sequence shown here is derived from an EMBL/GenBank/DDBJ whole genome shotgun (WGS) entry which is preliminary data.</text>
</comment>
<proteinExistence type="predicted"/>
<gene>
    <name evidence="1" type="ORF">H6G68_15835</name>
</gene>
<accession>A0ABR8J4A6</accession>
<evidence type="ECO:0000313" key="2">
    <source>
        <dbReference type="Proteomes" id="UP000660381"/>
    </source>
</evidence>
<dbReference type="EMBL" id="JACJTQ010000024">
    <property type="protein sequence ID" value="MBD2693203.1"/>
    <property type="molecule type" value="Genomic_DNA"/>
</dbReference>
<reference evidence="1 2" key="1">
    <citation type="journal article" date="2020" name="ISME J.">
        <title>Comparative genomics reveals insights into cyanobacterial evolution and habitat adaptation.</title>
        <authorList>
            <person name="Chen M.Y."/>
            <person name="Teng W.K."/>
            <person name="Zhao L."/>
            <person name="Hu C.X."/>
            <person name="Zhou Y.K."/>
            <person name="Han B.P."/>
            <person name="Song L.R."/>
            <person name="Shu W.S."/>
        </authorList>
    </citation>
    <scope>NUCLEOTIDE SEQUENCE [LARGE SCALE GENOMIC DNA]</scope>
    <source>
        <strain evidence="1 2">FACHB-362</strain>
    </source>
</reference>
<sequence>MPKVQRWYTGFSYRGNPQEMIKQISEQVQRHNLSKSIPLLRVEKNPGKNFYFFLAIESEQLGEISSEVKTNLLQLPLSFFQRPVPGKNIFTYEQIKSMVGVAHDVYNYTTNIPYNPQVKITVDNPLELTSLQSINYTDWVKTSEKSNRLLYWLSILGNGTWETFRKSCQTLQLEEPKRILRRLRLLGHLETSANGSKWSTAPTTIVKIESEQPEFILCGQRNINLINQLESSGIITDIIYQPRGEAPACLRLVVNNPDIITNKLPIINAGEASRKLAGILPEITTWQHNLTRLELVPSMQQWKQFNGNDFESCGTPHETGMFQMCDENLNPRYTLFYNQETKTWHQGDWYGLRFLALHSQGIACQYYYNTANKSLAIPINQRWPEIYERALVLASGKLPTYQNSWLIYENICEEIAYLLSEKLNVNFNSNYQEELSCA</sequence>
<organism evidence="1 2">
    <name type="scientific">Anabaena catenula FACHB-362</name>
    <dbReference type="NCBI Taxonomy" id="2692877"/>
    <lineage>
        <taxon>Bacteria</taxon>
        <taxon>Bacillati</taxon>
        <taxon>Cyanobacteriota</taxon>
        <taxon>Cyanophyceae</taxon>
        <taxon>Nostocales</taxon>
        <taxon>Nostocaceae</taxon>
        <taxon>Anabaena</taxon>
    </lineage>
</organism>
<protein>
    <submittedName>
        <fullName evidence="1">Uncharacterized protein</fullName>
    </submittedName>
</protein>
<keyword evidence="2" id="KW-1185">Reference proteome</keyword>